<organism evidence="8 9">
    <name type="scientific">Methylocystis parvus</name>
    <dbReference type="NCBI Taxonomy" id="134"/>
    <lineage>
        <taxon>Bacteria</taxon>
        <taxon>Pseudomonadati</taxon>
        <taxon>Pseudomonadota</taxon>
        <taxon>Alphaproteobacteria</taxon>
        <taxon>Hyphomicrobiales</taxon>
        <taxon>Methylocystaceae</taxon>
        <taxon>Methylocystis</taxon>
    </lineage>
</organism>
<keyword evidence="4" id="KW-0998">Cell outer membrane</keyword>
<reference evidence="8 9" key="1">
    <citation type="submission" date="2019-09" db="EMBL/GenBank/DDBJ databases">
        <title>Isolation and complete genome sequencing of Methylocystis species.</title>
        <authorList>
            <person name="Rumah B.L."/>
            <person name="Stead C.E."/>
            <person name="Stevens B.C."/>
            <person name="Minton N.P."/>
            <person name="Grosse-Honebrink A."/>
            <person name="Zhang Y."/>
        </authorList>
    </citation>
    <scope>NUCLEOTIDE SEQUENCE [LARGE SCALE GENOMIC DNA]</scope>
    <source>
        <strain evidence="8 9">BRCS2</strain>
        <plasmid evidence="8 9">unnamed2</plasmid>
    </source>
</reference>
<evidence type="ECO:0000256" key="2">
    <source>
        <dbReference type="ARBA" id="ARBA00022729"/>
    </source>
</evidence>
<dbReference type="RefSeq" id="WP_051001156.1">
    <property type="nucleotide sequence ID" value="NZ_CP044333.1"/>
</dbReference>
<dbReference type="PANTHER" id="PTHR34001">
    <property type="entry name" value="BLL7405 PROTEIN"/>
    <property type="match status" value="1"/>
</dbReference>
<comment type="subcellular location">
    <subcellularLocation>
        <location evidence="1">Cell outer membrane</location>
    </subcellularLocation>
</comment>
<keyword evidence="8" id="KW-0614">Plasmid</keyword>
<feature type="signal peptide" evidence="6">
    <location>
        <begin position="1"/>
        <end position="27"/>
    </location>
</feature>
<dbReference type="PANTHER" id="PTHR34001:SF3">
    <property type="entry name" value="BLL7405 PROTEIN"/>
    <property type="match status" value="1"/>
</dbReference>
<evidence type="ECO:0000256" key="3">
    <source>
        <dbReference type="ARBA" id="ARBA00023136"/>
    </source>
</evidence>
<evidence type="ECO:0000259" key="7">
    <source>
        <dbReference type="Pfam" id="PF13505"/>
    </source>
</evidence>
<dbReference type="InterPro" id="IPR011250">
    <property type="entry name" value="OMP/PagP_B-barrel"/>
</dbReference>
<evidence type="ECO:0000256" key="6">
    <source>
        <dbReference type="SAM" id="SignalP"/>
    </source>
</evidence>
<dbReference type="Pfam" id="PF13505">
    <property type="entry name" value="OMP_b-brl"/>
    <property type="match status" value="1"/>
</dbReference>
<keyword evidence="3" id="KW-0472">Membrane</keyword>
<dbReference type="GO" id="GO:0009279">
    <property type="term" value="C:cell outer membrane"/>
    <property type="evidence" value="ECO:0007669"/>
    <property type="project" value="UniProtKB-SubCell"/>
</dbReference>
<keyword evidence="2 6" id="KW-0732">Signal</keyword>
<evidence type="ECO:0000313" key="9">
    <source>
        <dbReference type="Proteomes" id="UP000422569"/>
    </source>
</evidence>
<feature type="domain" description="Outer membrane protein beta-barrel" evidence="7">
    <location>
        <begin position="34"/>
        <end position="243"/>
    </location>
</feature>
<evidence type="ECO:0000256" key="5">
    <source>
        <dbReference type="ARBA" id="ARBA00038306"/>
    </source>
</evidence>
<name>A0A6B8MBS0_9HYPH</name>
<accession>A0A6B8MBS0</accession>
<evidence type="ECO:0000313" key="8">
    <source>
        <dbReference type="EMBL" id="QGN00059.1"/>
    </source>
</evidence>
<proteinExistence type="inferred from homology"/>
<keyword evidence="9" id="KW-1185">Reference proteome</keyword>
<gene>
    <name evidence="8" type="ORF">F7D14_20975</name>
</gene>
<protein>
    <submittedName>
        <fullName evidence="8">Porin family protein</fullName>
    </submittedName>
</protein>
<dbReference type="EMBL" id="CP044333">
    <property type="protein sequence ID" value="QGN00059.1"/>
    <property type="molecule type" value="Genomic_DNA"/>
</dbReference>
<dbReference type="AlphaFoldDB" id="A0A6B8MBS0"/>
<dbReference type="KEGG" id="mpar:F7D14_20975"/>
<comment type="similarity">
    <text evidence="5">Belongs to the Omp25/RopB family.</text>
</comment>
<evidence type="ECO:0000256" key="4">
    <source>
        <dbReference type="ARBA" id="ARBA00023237"/>
    </source>
</evidence>
<dbReference type="SUPFAM" id="SSF56925">
    <property type="entry name" value="OMPA-like"/>
    <property type="match status" value="1"/>
</dbReference>
<sequence>MLNFGNAKGRVATSAIALAFIAAPAFGADLPAHKGQPLAPPPAFTWTGLYVGFTFAHAWTGSDPIHARTVSLVDSALAGFGPVSALGANGVIGARLDGFLSGGQIGYNWQFADHFVVGLEAGVSGASVRGGGGFGNIVANGPASYAVTSATLRRSLEYLGTVRGRLGYAVTPNILVYATGGLAFGGANQTLTLQQTLVPSALVARTVKGDQYNNLVGWTIGGGAEMALSRALSAKLEYLYYDLLQQWRALGRCVGLIRLSDYAFAISYRPPTNSSSGATLAASAPAASSAGSALAVTITISNSTA</sequence>
<evidence type="ECO:0000256" key="1">
    <source>
        <dbReference type="ARBA" id="ARBA00004442"/>
    </source>
</evidence>
<dbReference type="Gene3D" id="2.40.160.20">
    <property type="match status" value="1"/>
</dbReference>
<dbReference type="InterPro" id="IPR027385">
    <property type="entry name" value="Beta-barrel_OMP"/>
</dbReference>
<feature type="chain" id="PRO_5025644990" evidence="6">
    <location>
        <begin position="28"/>
        <end position="305"/>
    </location>
</feature>
<dbReference type="InterPro" id="IPR051692">
    <property type="entry name" value="OMP-like"/>
</dbReference>
<dbReference type="Proteomes" id="UP000422569">
    <property type="component" value="Plasmid unnamed2"/>
</dbReference>
<geneLocation type="plasmid" evidence="8">
    <name>unnamed2</name>
</geneLocation>